<dbReference type="Proteomes" id="UP000054423">
    <property type="component" value="Unassembled WGS sequence"/>
</dbReference>
<protein>
    <submittedName>
        <fullName evidence="1">Uncharacterized protein</fullName>
    </submittedName>
</protein>
<evidence type="ECO:0000313" key="1">
    <source>
        <dbReference type="EMBL" id="ETL95360.1"/>
    </source>
</evidence>
<accession>W2LFA7</accession>
<reference evidence="1" key="1">
    <citation type="submission" date="2013-11" db="EMBL/GenBank/DDBJ databases">
        <title>The Genome Sequence of Phytophthora parasitica CHvinca01.</title>
        <authorList>
            <consortium name="The Broad Institute Genomics Platform"/>
            <person name="Russ C."/>
            <person name="Tyler B."/>
            <person name="Panabieres F."/>
            <person name="Shan W."/>
            <person name="Tripathy S."/>
            <person name="Grunwald N."/>
            <person name="Machado M."/>
            <person name="Johnson C.S."/>
            <person name="Arredondo F."/>
            <person name="Hong C."/>
            <person name="Coffey M."/>
            <person name="Young S.K."/>
            <person name="Zeng Q."/>
            <person name="Gargeya S."/>
            <person name="Fitzgerald M."/>
            <person name="Abouelleil A."/>
            <person name="Alvarado L."/>
            <person name="Chapman S.B."/>
            <person name="Gainer-Dewar J."/>
            <person name="Goldberg J."/>
            <person name="Griggs A."/>
            <person name="Gujja S."/>
            <person name="Hansen M."/>
            <person name="Howarth C."/>
            <person name="Imamovic A."/>
            <person name="Ireland A."/>
            <person name="Larimer J."/>
            <person name="McCowan C."/>
            <person name="Murphy C."/>
            <person name="Pearson M."/>
            <person name="Poon T.W."/>
            <person name="Priest M."/>
            <person name="Roberts A."/>
            <person name="Saif S."/>
            <person name="Shea T."/>
            <person name="Sykes S."/>
            <person name="Wortman J."/>
            <person name="Nusbaum C."/>
            <person name="Birren B."/>
        </authorList>
    </citation>
    <scope>NUCLEOTIDE SEQUENCE [LARGE SCALE GENOMIC DNA]</scope>
    <source>
        <strain evidence="1">CHvinca01</strain>
    </source>
</reference>
<sequence>MESGKHYLEDTCCTKVHYIPSGITGLSLPMDVRVMHSFKNKIQDHVFSRSASERRLLLSHIVGKGDVVDKETIILWFATLLAPQKSNVL</sequence>
<name>W2LFA7_PHYNI</name>
<proteinExistence type="predicted"/>
<dbReference type="OrthoDB" id="122907at2759"/>
<gene>
    <name evidence="1" type="ORF">L917_06820</name>
</gene>
<dbReference type="EMBL" id="KI679097">
    <property type="protein sequence ID" value="ETL95360.1"/>
    <property type="molecule type" value="Genomic_DNA"/>
</dbReference>
<organism evidence="1">
    <name type="scientific">Phytophthora nicotianae</name>
    <name type="common">Potato buckeye rot agent</name>
    <name type="synonym">Phytophthora parasitica</name>
    <dbReference type="NCBI Taxonomy" id="4792"/>
    <lineage>
        <taxon>Eukaryota</taxon>
        <taxon>Sar</taxon>
        <taxon>Stramenopiles</taxon>
        <taxon>Oomycota</taxon>
        <taxon>Peronosporomycetes</taxon>
        <taxon>Peronosporales</taxon>
        <taxon>Peronosporaceae</taxon>
        <taxon>Phytophthora</taxon>
    </lineage>
</organism>
<dbReference type="AlphaFoldDB" id="W2LFA7"/>